<dbReference type="AlphaFoldDB" id="A0A919RWT7"/>
<name>A0A919RWT7_9CLOT</name>
<dbReference type="RefSeq" id="WP_246503426.1">
    <property type="nucleotide sequence ID" value="NZ_BOPZ01000002.1"/>
</dbReference>
<protein>
    <submittedName>
        <fullName evidence="2">Uncharacterized protein</fullName>
    </submittedName>
</protein>
<evidence type="ECO:0000313" key="3">
    <source>
        <dbReference type="Proteomes" id="UP000679179"/>
    </source>
</evidence>
<feature type="transmembrane region" description="Helical" evidence="1">
    <location>
        <begin position="6"/>
        <end position="30"/>
    </location>
</feature>
<accession>A0A919RWT7</accession>
<feature type="transmembrane region" description="Helical" evidence="1">
    <location>
        <begin position="78"/>
        <end position="107"/>
    </location>
</feature>
<keyword evidence="1" id="KW-0812">Transmembrane</keyword>
<evidence type="ECO:0000256" key="1">
    <source>
        <dbReference type="SAM" id="Phobius"/>
    </source>
</evidence>
<keyword evidence="1" id="KW-1133">Transmembrane helix</keyword>
<proteinExistence type="predicted"/>
<gene>
    <name evidence="2" type="ORF">CPJCM30710_03930</name>
</gene>
<keyword evidence="1" id="KW-0472">Membrane</keyword>
<dbReference type="EMBL" id="BOPZ01000002">
    <property type="protein sequence ID" value="GIM27727.1"/>
    <property type="molecule type" value="Genomic_DNA"/>
</dbReference>
<organism evidence="2 3">
    <name type="scientific">Clostridium polyendosporum</name>
    <dbReference type="NCBI Taxonomy" id="69208"/>
    <lineage>
        <taxon>Bacteria</taxon>
        <taxon>Bacillati</taxon>
        <taxon>Bacillota</taxon>
        <taxon>Clostridia</taxon>
        <taxon>Eubacteriales</taxon>
        <taxon>Clostridiaceae</taxon>
        <taxon>Clostridium</taxon>
    </lineage>
</organism>
<comment type="caution">
    <text evidence="2">The sequence shown here is derived from an EMBL/GenBank/DDBJ whole genome shotgun (WGS) entry which is preliminary data.</text>
</comment>
<dbReference type="Proteomes" id="UP000679179">
    <property type="component" value="Unassembled WGS sequence"/>
</dbReference>
<sequence length="147" mass="16612">MEALAIFGLLVFVFILIGIVFYIIFAYAFYKMAMDAGLENPWMAWIPILQLYILGKLIKSLKIGSYEIPNIELVLPAASLLVIVLNKTPIIGSLLSLANYILMLFALNKIYKMYKPDQATLFTVLSIFGLPIPFIFMSIKDLKPIED</sequence>
<evidence type="ECO:0000313" key="2">
    <source>
        <dbReference type="EMBL" id="GIM27727.1"/>
    </source>
</evidence>
<reference evidence="2" key="1">
    <citation type="submission" date="2021-03" db="EMBL/GenBank/DDBJ databases">
        <title>Taxonomic study of Clostridium polyendosporum from meadow-gley soil under rice.</title>
        <authorList>
            <person name="Kobayashi H."/>
            <person name="Tanizawa Y."/>
            <person name="Yagura M."/>
        </authorList>
    </citation>
    <scope>NUCLEOTIDE SEQUENCE</scope>
    <source>
        <strain evidence="2">JCM 30710</strain>
    </source>
</reference>
<feature type="transmembrane region" description="Helical" evidence="1">
    <location>
        <begin position="119"/>
        <end position="139"/>
    </location>
</feature>
<keyword evidence="3" id="KW-1185">Reference proteome</keyword>